<dbReference type="AlphaFoldDB" id="A0A9P7L6A6"/>
<feature type="compositionally biased region" description="Polar residues" evidence="1">
    <location>
        <begin position="177"/>
        <end position="210"/>
    </location>
</feature>
<evidence type="ECO:0000256" key="1">
    <source>
        <dbReference type="SAM" id="MobiDB-lite"/>
    </source>
</evidence>
<proteinExistence type="predicted"/>
<reference evidence="2" key="1">
    <citation type="journal article" date="2020" name="bioRxiv">
        <title>Historical genomics reveals the evolutionary mechanisms behind multiple outbreaks of the host-specific coffee wilt pathogen Fusarium xylarioides.</title>
        <authorList>
            <person name="Peck D."/>
            <person name="Nowell R.W."/>
            <person name="Flood J."/>
            <person name="Ryan M.J."/>
            <person name="Barraclough T.G."/>
        </authorList>
    </citation>
    <scope>NUCLEOTIDE SEQUENCE</scope>
    <source>
        <strain evidence="2">IMI 127659i</strain>
    </source>
</reference>
<keyword evidence="3" id="KW-1185">Reference proteome</keyword>
<dbReference type="OrthoDB" id="5153959at2759"/>
<evidence type="ECO:0000313" key="2">
    <source>
        <dbReference type="EMBL" id="KAG5772962.1"/>
    </source>
</evidence>
<name>A0A9P7L6A6_9HYPO</name>
<feature type="region of interest" description="Disordered" evidence="1">
    <location>
        <begin position="63"/>
        <end position="231"/>
    </location>
</feature>
<comment type="caution">
    <text evidence="2">The sequence shown here is derived from an EMBL/GenBank/DDBJ whole genome shotgun (WGS) entry which is preliminary data.</text>
</comment>
<gene>
    <name evidence="2" type="ORF">H9Q72_001041</name>
</gene>
<sequence length="271" mass="29499">MVVDPVSDYDDCHSTQVHQDSLSIGGYYPQTCSPIKESEIPAGKAGGNSIPETPIQSIAGPCHHLHQGQGSDDVINSSIRSESEVIESKPNSEVEEPSTVPSLHHSHHGSLQIHESNQVKVTGAGSEVPGSINGINEPEYQRCKDNSLSPPVNGYSGSEDNDSDDDDGPCKRRKVSKSPSYSARSNTTMSRSSSKRQSATNTAQPPNDIQPSEHEMHKSTPSQATVTPSDASEFLAQFEEWPLKNVLLKRITEGSKITFQFQFKWSAFSHQ</sequence>
<organism evidence="2 3">
    <name type="scientific">Fusarium xylarioides</name>
    <dbReference type="NCBI Taxonomy" id="221167"/>
    <lineage>
        <taxon>Eukaryota</taxon>
        <taxon>Fungi</taxon>
        <taxon>Dikarya</taxon>
        <taxon>Ascomycota</taxon>
        <taxon>Pezizomycotina</taxon>
        <taxon>Sordariomycetes</taxon>
        <taxon>Hypocreomycetidae</taxon>
        <taxon>Hypocreales</taxon>
        <taxon>Nectriaceae</taxon>
        <taxon>Fusarium</taxon>
        <taxon>Fusarium fujikuroi species complex</taxon>
    </lineage>
</organism>
<reference evidence="2" key="2">
    <citation type="submission" date="2020-10" db="EMBL/GenBank/DDBJ databases">
        <authorList>
            <person name="Peck L.D."/>
            <person name="Nowell R.W."/>
            <person name="Flood J."/>
            <person name="Ryan M.J."/>
            <person name="Barraclough T.G."/>
        </authorList>
    </citation>
    <scope>NUCLEOTIDE SEQUENCE</scope>
    <source>
        <strain evidence="2">IMI 127659i</strain>
    </source>
</reference>
<feature type="compositionally biased region" description="Basic and acidic residues" evidence="1">
    <location>
        <begin position="81"/>
        <end position="92"/>
    </location>
</feature>
<evidence type="ECO:0000313" key="3">
    <source>
        <dbReference type="Proteomes" id="UP000750502"/>
    </source>
</evidence>
<feature type="compositionally biased region" description="Polar residues" evidence="1">
    <location>
        <begin position="219"/>
        <end position="230"/>
    </location>
</feature>
<dbReference type="Proteomes" id="UP000750502">
    <property type="component" value="Unassembled WGS sequence"/>
</dbReference>
<accession>A0A9P7L6A6</accession>
<protein>
    <submittedName>
        <fullName evidence="2">Uncharacterized protein</fullName>
    </submittedName>
</protein>
<dbReference type="EMBL" id="JADFTT010000016">
    <property type="protein sequence ID" value="KAG5772962.1"/>
    <property type="molecule type" value="Genomic_DNA"/>
</dbReference>